<dbReference type="EMBL" id="FQUU01000017">
    <property type="protein sequence ID" value="SHF73150.1"/>
    <property type="molecule type" value="Genomic_DNA"/>
</dbReference>
<feature type="transmembrane region" description="Helical" evidence="6">
    <location>
        <begin position="351"/>
        <end position="371"/>
    </location>
</feature>
<feature type="transmembrane region" description="Helical" evidence="6">
    <location>
        <begin position="447"/>
        <end position="464"/>
    </location>
</feature>
<feature type="transmembrane region" description="Helical" evidence="6">
    <location>
        <begin position="46"/>
        <end position="66"/>
    </location>
</feature>
<evidence type="ECO:0000256" key="1">
    <source>
        <dbReference type="ARBA" id="ARBA00004651"/>
    </source>
</evidence>
<evidence type="ECO:0000256" key="4">
    <source>
        <dbReference type="ARBA" id="ARBA00022989"/>
    </source>
</evidence>
<feature type="transmembrane region" description="Helical" evidence="6">
    <location>
        <begin position="383"/>
        <end position="401"/>
    </location>
</feature>
<organism evidence="7 8">
    <name type="scientific">Flavisolibacter ginsengisoli DSM 18119</name>
    <dbReference type="NCBI Taxonomy" id="1121884"/>
    <lineage>
        <taxon>Bacteria</taxon>
        <taxon>Pseudomonadati</taxon>
        <taxon>Bacteroidota</taxon>
        <taxon>Chitinophagia</taxon>
        <taxon>Chitinophagales</taxon>
        <taxon>Chitinophagaceae</taxon>
        <taxon>Flavisolibacter</taxon>
    </lineage>
</organism>
<dbReference type="PANTHER" id="PTHR30250:SF26">
    <property type="entry name" value="PSMA PROTEIN"/>
    <property type="match status" value="1"/>
</dbReference>
<dbReference type="AlphaFoldDB" id="A0A1M5E1V3"/>
<sequence length="513" mass="57257">MQSGTLKRILSGSTAGWCNIFLGLLAQIITVPIYLVKWGADVYGQWLALTSFFFFIQLIDTAHQTFIGYEVLRFGRSKLEMLERTLFSGIVIGIIIGISQVLLFVFLFYFTGFESFCIAKFSFDKQFVNDLKILIIAYSIMWAIFGSVGGILVRGLSAFGYYPRMAWWSVYINLISVVIPAFAVLLGLSFYQVGIILILVTSLGNIQLGFDYYKLYKNLQLNPNSFSFKLGFSNFKLSILVVFKNLADALRIQGVRIFLAPLAGVSNLAAFSTMRTGANVAMQGLHTLTNPLMPELMRFLQNKDQERSEAAFGTVWIMVVGILAPSLVIIQTFIGKLFLVWTKNQILFDPWLFGVLSLSVLIYSIAQPALAIVSGNNIIKPQLVVSSLMGAFVIIGIIILVPLFGILGAGFALLIAEITGLLGYSYFAKKWLSENGLYWPKQSSNRATLSVIISSIGITAIILFPVVKWITLSCCIASLIWNFCRYLNTLPEFATRKIYSFIPFLEKIYSIKI</sequence>
<feature type="transmembrane region" description="Helical" evidence="6">
    <location>
        <begin position="165"/>
        <end position="184"/>
    </location>
</feature>
<name>A0A1M5E1V3_9BACT</name>
<keyword evidence="5 6" id="KW-0472">Membrane</keyword>
<proteinExistence type="predicted"/>
<dbReference type="STRING" id="1121884.SAMN02745131_03388"/>
<dbReference type="OrthoDB" id="7011692at2"/>
<comment type="subcellular location">
    <subcellularLocation>
        <location evidence="1">Cell membrane</location>
        <topology evidence="1">Multi-pass membrane protein</topology>
    </subcellularLocation>
</comment>
<dbReference type="InterPro" id="IPR050833">
    <property type="entry name" value="Poly_Biosynth_Transport"/>
</dbReference>
<keyword evidence="3 6" id="KW-0812">Transmembrane</keyword>
<keyword evidence="8" id="KW-1185">Reference proteome</keyword>
<keyword evidence="2" id="KW-1003">Cell membrane</keyword>
<feature type="transmembrane region" description="Helical" evidence="6">
    <location>
        <begin position="315"/>
        <end position="339"/>
    </location>
</feature>
<feature type="transmembrane region" description="Helical" evidence="6">
    <location>
        <begin position="190"/>
        <end position="210"/>
    </location>
</feature>
<evidence type="ECO:0000256" key="5">
    <source>
        <dbReference type="ARBA" id="ARBA00023136"/>
    </source>
</evidence>
<dbReference type="GO" id="GO:0005886">
    <property type="term" value="C:plasma membrane"/>
    <property type="evidence" value="ECO:0007669"/>
    <property type="project" value="UniProtKB-SubCell"/>
</dbReference>
<keyword evidence="4 6" id="KW-1133">Transmembrane helix</keyword>
<feature type="transmembrane region" description="Helical" evidence="6">
    <location>
        <begin position="20"/>
        <end position="40"/>
    </location>
</feature>
<evidence type="ECO:0000256" key="2">
    <source>
        <dbReference type="ARBA" id="ARBA00022475"/>
    </source>
</evidence>
<feature type="transmembrane region" description="Helical" evidence="6">
    <location>
        <begin position="407"/>
        <end position="427"/>
    </location>
</feature>
<gene>
    <name evidence="7" type="ORF">SAMN02745131_03388</name>
</gene>
<dbReference type="Proteomes" id="UP000184048">
    <property type="component" value="Unassembled WGS sequence"/>
</dbReference>
<evidence type="ECO:0000256" key="6">
    <source>
        <dbReference type="SAM" id="Phobius"/>
    </source>
</evidence>
<feature type="transmembrane region" description="Helical" evidence="6">
    <location>
        <begin position="131"/>
        <end position="153"/>
    </location>
</feature>
<feature type="transmembrane region" description="Helical" evidence="6">
    <location>
        <begin position="86"/>
        <end position="111"/>
    </location>
</feature>
<dbReference type="PANTHER" id="PTHR30250">
    <property type="entry name" value="PST FAMILY PREDICTED COLANIC ACID TRANSPORTER"/>
    <property type="match status" value="1"/>
</dbReference>
<evidence type="ECO:0000313" key="7">
    <source>
        <dbReference type="EMBL" id="SHF73150.1"/>
    </source>
</evidence>
<evidence type="ECO:0000313" key="8">
    <source>
        <dbReference type="Proteomes" id="UP000184048"/>
    </source>
</evidence>
<accession>A0A1M5E1V3</accession>
<dbReference type="RefSeq" id="WP_072836524.1">
    <property type="nucleotide sequence ID" value="NZ_FQUU01000017.1"/>
</dbReference>
<reference evidence="7 8" key="1">
    <citation type="submission" date="2016-11" db="EMBL/GenBank/DDBJ databases">
        <authorList>
            <person name="Jaros S."/>
            <person name="Januszkiewicz K."/>
            <person name="Wedrychowicz H."/>
        </authorList>
    </citation>
    <scope>NUCLEOTIDE SEQUENCE [LARGE SCALE GENOMIC DNA]</scope>
    <source>
        <strain evidence="7 8">DSM 18119</strain>
    </source>
</reference>
<protein>
    <submittedName>
        <fullName evidence="7">Membrane protein involved in the export of O-antigen and teichoic acid</fullName>
    </submittedName>
</protein>
<evidence type="ECO:0000256" key="3">
    <source>
        <dbReference type="ARBA" id="ARBA00022692"/>
    </source>
</evidence>